<dbReference type="GO" id="GO:0003677">
    <property type="term" value="F:DNA binding"/>
    <property type="evidence" value="ECO:0007669"/>
    <property type="project" value="InterPro"/>
</dbReference>
<protein>
    <recommendedName>
        <fullName evidence="3">BESS domain-containing protein</fullName>
    </recommendedName>
</protein>
<organism evidence="4">
    <name type="scientific">Graphocephala atropunctata</name>
    <dbReference type="NCBI Taxonomy" id="36148"/>
    <lineage>
        <taxon>Eukaryota</taxon>
        <taxon>Metazoa</taxon>
        <taxon>Ecdysozoa</taxon>
        <taxon>Arthropoda</taxon>
        <taxon>Hexapoda</taxon>
        <taxon>Insecta</taxon>
        <taxon>Pterygota</taxon>
        <taxon>Neoptera</taxon>
        <taxon>Paraneoptera</taxon>
        <taxon>Hemiptera</taxon>
        <taxon>Auchenorrhyncha</taxon>
        <taxon>Membracoidea</taxon>
        <taxon>Cicadellidae</taxon>
        <taxon>Cicadellinae</taxon>
        <taxon>Cicadellini</taxon>
        <taxon>Graphocephala</taxon>
    </lineage>
</organism>
<feature type="region of interest" description="Disordered" evidence="2">
    <location>
        <begin position="649"/>
        <end position="675"/>
    </location>
</feature>
<comment type="subcellular location">
    <subcellularLocation>
        <location evidence="1">Nucleus</location>
    </subcellularLocation>
</comment>
<dbReference type="GO" id="GO:0005634">
    <property type="term" value="C:nucleus"/>
    <property type="evidence" value="ECO:0007669"/>
    <property type="project" value="UniProtKB-SubCell"/>
</dbReference>
<reference evidence="4" key="1">
    <citation type="submission" date="2015-11" db="EMBL/GenBank/DDBJ databases">
        <title>De novo transcriptome assembly of four potential Pierce s Disease insect vectors from Arizona vineyards.</title>
        <authorList>
            <person name="Tassone E.E."/>
        </authorList>
    </citation>
    <scope>NUCLEOTIDE SEQUENCE</scope>
</reference>
<evidence type="ECO:0000256" key="2">
    <source>
        <dbReference type="SAM" id="MobiDB-lite"/>
    </source>
</evidence>
<name>A0A1B6KVI0_9HEMI</name>
<feature type="domain" description="BESS" evidence="3">
    <location>
        <begin position="695"/>
        <end position="734"/>
    </location>
</feature>
<feature type="region of interest" description="Disordered" evidence="2">
    <location>
        <begin position="152"/>
        <end position="189"/>
    </location>
</feature>
<sequence length="739" mass="83345">MEVLVKWDDGLQNIVKSTDLKCTGVNWKRRKVQLKVDERVKMWHMNKWWFGNILFVYEGNKSSGATFEELDTEEFNQTALEGEVVNEHCTLEITAENIKHNTIELKQEKKYSIDKVAISDSDSMHIIISEPFTLDEVDFSSIEKKTRGIKRKPSNRILENQIRTERPSRRNNKIKSFSSEANKEPTENVYSQPEEKIQSLNKKMHYKNEMTLSSLSRYGIKPSSVVVERIDQWMCENYSKTDEVENIETNLTNINNCNSISQNVLQKQKKSNENVSITKNNEQVLDGSRIYPTKLDQTNSNLLKQTDKITVRKDSREETLETSSLTNSISQLYKSALFSSSISLEKKDSQTSMPTTLVTTNGNLVSNYPVSVSVIPSTQSQENVTTFILPNVTLVNNSGSAKLSMLSSEQQLASNGLPNLSQSVQPTEEFEKQFINLKDRLSNKAVSILPMPDVISNTTNNNSQTHDTLDTIHNNQVVGQVNTQSLSTFFQTYQPSVEISENKVMSSTKTLSVTPVSTNNIYEATSETPKTHCLKSSLSSSIQNPVQATTCVKNIPFLKEVKNESTTVKTITETLKSNLNSILSKSKPLLESMLGRRNSDSDQAHPEVLEQSLLLPNQHDTMVSNLSPLKVQTSSCELLTTPTKTINETVNSSSAKTAQKKRLTKENRESTESLDGAPPFIQEVFKCDNIRNGFNNDDLIFVLRLLPDIEEMSDAQKTTFQIMVIELLKDVLDDSQLQQ</sequence>
<accession>A0A1B6KVI0</accession>
<dbReference type="EMBL" id="GEBQ01024505">
    <property type="protein sequence ID" value="JAT15472.1"/>
    <property type="molecule type" value="Transcribed_RNA"/>
</dbReference>
<dbReference type="AlphaFoldDB" id="A0A1B6KVI0"/>
<keyword evidence="1" id="KW-0539">Nucleus</keyword>
<evidence type="ECO:0000259" key="3">
    <source>
        <dbReference type="PROSITE" id="PS51031"/>
    </source>
</evidence>
<evidence type="ECO:0000313" key="4">
    <source>
        <dbReference type="EMBL" id="JAT15472.1"/>
    </source>
</evidence>
<gene>
    <name evidence="4" type="ORF">g.8202</name>
</gene>
<dbReference type="InterPro" id="IPR004210">
    <property type="entry name" value="BESS_motif"/>
</dbReference>
<evidence type="ECO:0000256" key="1">
    <source>
        <dbReference type="PROSITE-ProRule" id="PRU00371"/>
    </source>
</evidence>
<dbReference type="PROSITE" id="PS51031">
    <property type="entry name" value="BESS"/>
    <property type="match status" value="1"/>
</dbReference>
<proteinExistence type="predicted"/>